<dbReference type="RefSeq" id="YP_009480771.1">
    <property type="nucleotide sequence ID" value="NC_037665.1"/>
</dbReference>
<dbReference type="EMBL" id="MG011691">
    <property type="protein sequence ID" value="AVK76775.1"/>
    <property type="molecule type" value="Genomic_DNA"/>
</dbReference>
<dbReference type="KEGG" id="vg:36841230"/>
<accession>A0A2U7UEJ9</accession>
<evidence type="ECO:0000256" key="1">
    <source>
        <dbReference type="SAM" id="MobiDB-lite"/>
    </source>
</evidence>
<feature type="compositionally biased region" description="Basic and acidic residues" evidence="1">
    <location>
        <begin position="18"/>
        <end position="38"/>
    </location>
</feature>
<evidence type="ECO:0000313" key="2">
    <source>
        <dbReference type="EMBL" id="AVK76775.1"/>
    </source>
</evidence>
<feature type="region of interest" description="Disordered" evidence="1">
    <location>
        <begin position="18"/>
        <end position="39"/>
    </location>
</feature>
<gene>
    <name evidence="2" type="ORF">pmac_cds_87</name>
</gene>
<dbReference type="Proteomes" id="UP000249758">
    <property type="component" value="Segment"/>
</dbReference>
<protein>
    <submittedName>
        <fullName evidence="2">Uncharacterized protein</fullName>
    </submittedName>
</protein>
<dbReference type="GeneID" id="36841230"/>
<proteinExistence type="predicted"/>
<sequence length="83" mass="9465">MDDALQAILLCDMAQEDRKEPAGRVFDRERTAPKDSVTRESAFWCAKRPHEPTPEEIDAQMQFLEEYNATLASDIPDETKHAS</sequence>
<name>A0A2U7UEJ9_9VIRU</name>
<reference evidence="2" key="1">
    <citation type="journal article" date="2018" name="Nat. Commun.">
        <title>Diversity and evolution of the emerging Pandoraviridae family.</title>
        <authorList>
            <person name="Legendre M."/>
            <person name="Fabre E."/>
            <person name="Poirot O."/>
            <person name="Jeudy S."/>
            <person name="Lartigue A."/>
            <person name="Alempic J.M."/>
            <person name="Beucher L."/>
            <person name="Philippe N."/>
            <person name="Bertaux L."/>
            <person name="Christo-Foroux E."/>
            <person name="Labadie K."/>
            <person name="Coute Y."/>
            <person name="Abergel C."/>
            <person name="Claverie J.M."/>
        </authorList>
    </citation>
    <scope>NUCLEOTIDE SEQUENCE [LARGE SCALE GENOMIC DNA]</scope>
    <source>
        <strain evidence="2">Macleodensis</strain>
    </source>
</reference>
<organism evidence="2">
    <name type="scientific">Pandoravirus macleodensis</name>
    <dbReference type="NCBI Taxonomy" id="2107707"/>
    <lineage>
        <taxon>Viruses</taxon>
        <taxon>Pandoravirus</taxon>
    </lineage>
</organism>